<dbReference type="AlphaFoldDB" id="A0A9P6ZSD2"/>
<dbReference type="GO" id="GO:0006310">
    <property type="term" value="P:DNA recombination"/>
    <property type="evidence" value="ECO:0007669"/>
    <property type="project" value="UniProtKB-KW"/>
</dbReference>
<proteinExistence type="predicted"/>
<organism evidence="2 3">
    <name type="scientific">Suillus placidus</name>
    <dbReference type="NCBI Taxonomy" id="48579"/>
    <lineage>
        <taxon>Eukaryota</taxon>
        <taxon>Fungi</taxon>
        <taxon>Dikarya</taxon>
        <taxon>Basidiomycota</taxon>
        <taxon>Agaricomycotina</taxon>
        <taxon>Agaricomycetes</taxon>
        <taxon>Agaricomycetidae</taxon>
        <taxon>Boletales</taxon>
        <taxon>Suillineae</taxon>
        <taxon>Suillaceae</taxon>
        <taxon>Suillus</taxon>
    </lineage>
</organism>
<dbReference type="GO" id="GO:0003677">
    <property type="term" value="F:DNA binding"/>
    <property type="evidence" value="ECO:0007669"/>
    <property type="project" value="InterPro"/>
</dbReference>
<dbReference type="GO" id="GO:0015074">
    <property type="term" value="P:DNA integration"/>
    <property type="evidence" value="ECO:0007669"/>
    <property type="project" value="InterPro"/>
</dbReference>
<dbReference type="Proteomes" id="UP000714275">
    <property type="component" value="Unassembled WGS sequence"/>
</dbReference>
<dbReference type="EMBL" id="JABBWD010000030">
    <property type="protein sequence ID" value="KAG1775883.1"/>
    <property type="molecule type" value="Genomic_DNA"/>
</dbReference>
<gene>
    <name evidence="2" type="ORF">EV702DRAFT_1233270</name>
</gene>
<dbReference type="OrthoDB" id="3163890at2759"/>
<keyword evidence="1" id="KW-0233">DNA recombination</keyword>
<evidence type="ECO:0000313" key="2">
    <source>
        <dbReference type="EMBL" id="KAG1775883.1"/>
    </source>
</evidence>
<dbReference type="InterPro" id="IPR013762">
    <property type="entry name" value="Integrase-like_cat_sf"/>
</dbReference>
<accession>A0A9P6ZSD2</accession>
<name>A0A9P6ZSD2_9AGAM</name>
<keyword evidence="3" id="KW-1185">Reference proteome</keyword>
<dbReference type="InterPro" id="IPR052925">
    <property type="entry name" value="Phage_Integrase-like_Recomb"/>
</dbReference>
<reference evidence="2" key="1">
    <citation type="journal article" date="2020" name="New Phytol.">
        <title>Comparative genomics reveals dynamic genome evolution in host specialist ectomycorrhizal fungi.</title>
        <authorList>
            <person name="Lofgren L.A."/>
            <person name="Nguyen N.H."/>
            <person name="Vilgalys R."/>
            <person name="Ruytinx J."/>
            <person name="Liao H.L."/>
            <person name="Branco S."/>
            <person name="Kuo A."/>
            <person name="LaButti K."/>
            <person name="Lipzen A."/>
            <person name="Andreopoulos W."/>
            <person name="Pangilinan J."/>
            <person name="Riley R."/>
            <person name="Hundley H."/>
            <person name="Na H."/>
            <person name="Barry K."/>
            <person name="Grigoriev I.V."/>
            <person name="Stajich J.E."/>
            <person name="Kennedy P.G."/>
        </authorList>
    </citation>
    <scope>NUCLEOTIDE SEQUENCE</scope>
    <source>
        <strain evidence="2">DOB743</strain>
    </source>
</reference>
<protein>
    <submittedName>
        <fullName evidence="2">DNA breaking-rejoining enzyme</fullName>
    </submittedName>
</protein>
<dbReference type="InterPro" id="IPR011010">
    <property type="entry name" value="DNA_brk_join_enz"/>
</dbReference>
<dbReference type="PANTHER" id="PTHR34605">
    <property type="entry name" value="PHAGE_INTEGRASE DOMAIN-CONTAINING PROTEIN"/>
    <property type="match status" value="1"/>
</dbReference>
<dbReference type="Gene3D" id="1.10.443.10">
    <property type="entry name" value="Intergrase catalytic core"/>
    <property type="match status" value="1"/>
</dbReference>
<dbReference type="SUPFAM" id="SSF56349">
    <property type="entry name" value="DNA breaking-rejoining enzymes"/>
    <property type="match status" value="1"/>
</dbReference>
<evidence type="ECO:0000313" key="3">
    <source>
        <dbReference type="Proteomes" id="UP000714275"/>
    </source>
</evidence>
<sequence length="315" mass="35638">MRASMTYAFGKLNGLRNMPWHESDVGATLVGNPSISVEVSSFMCLLRRCKVQAGEVANSACAITSEILLKLYHHNCLPENWTVQPYQPGEQKSIGGSVTAESLDHWGGGWVRRLLHAAYTVAFLCMLQFDEVLKIQVHDLRMVDNQVVLYLPFCKTHQNGDIKPFHLWTLSSNEAHLCPTRALAAWFNESQIVTGYVFQKMVSGDRIAVANSPMSSEQFLELFQNNLLNINIDPTPYGIHSFHQGGCQYLHIERCWPLRRICEWGVWSTKFTNMTIVKYLISSNDDPAEPRDHFFNPNQCPAIKCPHCGRCCLCA</sequence>
<comment type="caution">
    <text evidence="2">The sequence shown here is derived from an EMBL/GenBank/DDBJ whole genome shotgun (WGS) entry which is preliminary data.</text>
</comment>
<dbReference type="PANTHER" id="PTHR34605:SF4">
    <property type="entry name" value="DNA ADENINE METHYLTRANSFERASE"/>
    <property type="match status" value="1"/>
</dbReference>
<evidence type="ECO:0000256" key="1">
    <source>
        <dbReference type="ARBA" id="ARBA00023172"/>
    </source>
</evidence>